<gene>
    <name evidence="8" type="ORF">SPSK_01457</name>
</gene>
<dbReference type="InterPro" id="IPR050815">
    <property type="entry name" value="TF_fung"/>
</dbReference>
<feature type="region of interest" description="Disordered" evidence="6">
    <location>
        <begin position="729"/>
        <end position="763"/>
    </location>
</feature>
<dbReference type="SUPFAM" id="SSF57701">
    <property type="entry name" value="Zn2/Cys6 DNA-binding domain"/>
    <property type="match status" value="1"/>
</dbReference>
<dbReference type="Gene3D" id="4.10.240.10">
    <property type="entry name" value="Zn(2)-C6 fungal-type DNA-binding domain"/>
    <property type="match status" value="1"/>
</dbReference>
<dbReference type="PROSITE" id="PS50048">
    <property type="entry name" value="ZN2_CY6_FUNGAL_2"/>
    <property type="match status" value="1"/>
</dbReference>
<evidence type="ECO:0000256" key="2">
    <source>
        <dbReference type="ARBA" id="ARBA00022723"/>
    </source>
</evidence>
<feature type="region of interest" description="Disordered" evidence="6">
    <location>
        <begin position="388"/>
        <end position="408"/>
    </location>
</feature>
<keyword evidence="4" id="KW-0804">Transcription</keyword>
<keyword evidence="3" id="KW-0805">Transcription regulation</keyword>
<dbReference type="RefSeq" id="XP_016589947.1">
    <property type="nucleotide sequence ID" value="XM_016728370.1"/>
</dbReference>
<feature type="compositionally biased region" description="Low complexity" evidence="6">
    <location>
        <begin position="120"/>
        <end position="158"/>
    </location>
</feature>
<feature type="region of interest" description="Disordered" evidence="6">
    <location>
        <begin position="455"/>
        <end position="478"/>
    </location>
</feature>
<dbReference type="GeneID" id="27663647"/>
<comment type="caution">
    <text evidence="8">The sequence shown here is derived from an EMBL/GenBank/DDBJ whole genome shotgun (WGS) entry which is preliminary data.</text>
</comment>
<dbReference type="AlphaFoldDB" id="A0A0F2MGH7"/>
<dbReference type="Proteomes" id="UP000033710">
    <property type="component" value="Unassembled WGS sequence"/>
</dbReference>
<accession>A0A0F2MGH7</accession>
<dbReference type="GO" id="GO:0008270">
    <property type="term" value="F:zinc ion binding"/>
    <property type="evidence" value="ECO:0007669"/>
    <property type="project" value="InterPro"/>
</dbReference>
<feature type="compositionally biased region" description="Pro residues" evidence="6">
    <location>
        <begin position="159"/>
        <end position="168"/>
    </location>
</feature>
<evidence type="ECO:0000256" key="6">
    <source>
        <dbReference type="SAM" id="MobiDB-lite"/>
    </source>
</evidence>
<dbReference type="GO" id="GO:0005634">
    <property type="term" value="C:nucleus"/>
    <property type="evidence" value="ECO:0007669"/>
    <property type="project" value="UniProtKB-SubCell"/>
</dbReference>
<reference evidence="8 9" key="2">
    <citation type="journal article" date="2015" name="Eukaryot. Cell">
        <title>Asexual propagation of a virulent clone complex in a human and feline outbreak of sporotrichosis.</title>
        <authorList>
            <person name="Teixeira Mde M."/>
            <person name="Rodrigues A.M."/>
            <person name="Tsui C.K."/>
            <person name="de Almeida L.G."/>
            <person name="Van Diepeningen A.D."/>
            <person name="van den Ende B.G."/>
            <person name="Fernandes G.F."/>
            <person name="Kano R."/>
            <person name="Hamelin R.C."/>
            <person name="Lopes-Bezerra L.M."/>
            <person name="Vasconcelos A.T."/>
            <person name="de Hoog S."/>
            <person name="de Camargo Z.P."/>
            <person name="Felipe M.S."/>
        </authorList>
    </citation>
    <scope>NUCLEOTIDE SEQUENCE [LARGE SCALE GENOMIC DNA]</scope>
    <source>
        <strain evidence="8 9">1099-18</strain>
    </source>
</reference>
<dbReference type="GO" id="GO:0003677">
    <property type="term" value="F:DNA binding"/>
    <property type="evidence" value="ECO:0007669"/>
    <property type="project" value="InterPro"/>
</dbReference>
<dbReference type="EMBL" id="AXCR01000005">
    <property type="protein sequence ID" value="KJR87271.1"/>
    <property type="molecule type" value="Genomic_DNA"/>
</dbReference>
<dbReference type="InterPro" id="IPR007219">
    <property type="entry name" value="XnlR_reg_dom"/>
</dbReference>
<evidence type="ECO:0000313" key="9">
    <source>
        <dbReference type="Proteomes" id="UP000033710"/>
    </source>
</evidence>
<dbReference type="GO" id="GO:0000981">
    <property type="term" value="F:DNA-binding transcription factor activity, RNA polymerase II-specific"/>
    <property type="evidence" value="ECO:0007669"/>
    <property type="project" value="InterPro"/>
</dbReference>
<dbReference type="SMART" id="SM00066">
    <property type="entry name" value="GAL4"/>
    <property type="match status" value="2"/>
</dbReference>
<feature type="region of interest" description="Disordered" evidence="6">
    <location>
        <begin position="104"/>
        <end position="176"/>
    </location>
</feature>
<dbReference type="Pfam" id="PF00172">
    <property type="entry name" value="Zn_clus"/>
    <property type="match status" value="1"/>
</dbReference>
<protein>
    <recommendedName>
        <fullName evidence="7">Zn(2)-C6 fungal-type domain-containing protein</fullName>
    </recommendedName>
</protein>
<dbReference type="CDD" id="cd12148">
    <property type="entry name" value="fungal_TF_MHR"/>
    <property type="match status" value="1"/>
</dbReference>
<dbReference type="VEuPathDB" id="FungiDB:SPSK_01457"/>
<reference evidence="8 9" key="1">
    <citation type="journal article" date="2014" name="BMC Genomics">
        <title>Comparative genomics of the major fungal agents of human and animal Sporotrichosis: Sporothrix schenckii and Sporothrix brasiliensis.</title>
        <authorList>
            <person name="Teixeira M.M."/>
            <person name="de Almeida L.G."/>
            <person name="Kubitschek-Barreira P."/>
            <person name="Alves F.L."/>
            <person name="Kioshima E.S."/>
            <person name="Abadio A.K."/>
            <person name="Fernandes L."/>
            <person name="Derengowski L.S."/>
            <person name="Ferreira K.S."/>
            <person name="Souza R.C."/>
            <person name="Ruiz J.C."/>
            <person name="de Andrade N.C."/>
            <person name="Paes H.C."/>
            <person name="Nicola A.M."/>
            <person name="Albuquerque P."/>
            <person name="Gerber A.L."/>
            <person name="Martins V.P."/>
            <person name="Peconick L.D."/>
            <person name="Neto A.V."/>
            <person name="Chaucanez C.B."/>
            <person name="Silva P.A."/>
            <person name="Cunha O.L."/>
            <person name="de Oliveira F.F."/>
            <person name="dos Santos T.C."/>
            <person name="Barros A.L."/>
            <person name="Soares M.A."/>
            <person name="de Oliveira L.M."/>
            <person name="Marini M.M."/>
            <person name="Villalobos-Duno H."/>
            <person name="Cunha M.M."/>
            <person name="de Hoog S."/>
            <person name="da Silveira J.F."/>
            <person name="Henrissat B."/>
            <person name="Nino-Vega G.A."/>
            <person name="Cisalpino P.S."/>
            <person name="Mora-Montes H.M."/>
            <person name="Almeida S.R."/>
            <person name="Stajich J.E."/>
            <person name="Lopes-Bezerra L.M."/>
            <person name="Vasconcelos A.T."/>
            <person name="Felipe M.S."/>
        </authorList>
    </citation>
    <scope>NUCLEOTIDE SEQUENCE [LARGE SCALE GENOMIC DNA]</scope>
    <source>
        <strain evidence="8 9">1099-18</strain>
    </source>
</reference>
<dbReference type="PROSITE" id="PS00463">
    <property type="entry name" value="ZN2_CY6_FUNGAL_1"/>
    <property type="match status" value="1"/>
</dbReference>
<feature type="compositionally biased region" description="Low complexity" evidence="6">
    <location>
        <begin position="753"/>
        <end position="763"/>
    </location>
</feature>
<dbReference type="CDD" id="cd00067">
    <property type="entry name" value="GAL4"/>
    <property type="match status" value="2"/>
</dbReference>
<dbReference type="PANTHER" id="PTHR47338">
    <property type="entry name" value="ZN(II)2CYS6 TRANSCRIPTION FACTOR (EUROFUNG)-RELATED"/>
    <property type="match status" value="1"/>
</dbReference>
<evidence type="ECO:0000256" key="5">
    <source>
        <dbReference type="ARBA" id="ARBA00023242"/>
    </source>
</evidence>
<feature type="domain" description="Zn(2)-C6 fungal-type" evidence="7">
    <location>
        <begin position="12"/>
        <end position="42"/>
    </location>
</feature>
<evidence type="ECO:0000259" key="7">
    <source>
        <dbReference type="PROSITE" id="PS50048"/>
    </source>
</evidence>
<sequence>MRRAGRSVSRTGCATCRRRKVRCDEGRGVCGNCTRLGIACEWYPAGDIAHRSRVNTACERCRRIKVNQAPIRCTSSASSTGPCAPCQRAMVDCINTNQGIGRGRPAWSGKAPVDAAGMNSPASIRSAAPASRAKPSARPLAPSQAHSASHASHTSHAPMPAPPRPPGTFGPNGNELLPDVAEQRRLVNAYFDGPHYFCFYSFIHPPTLMQLFDNRLVPDFLLLVILATALRFLDPHDRRADAWADECRRLVMLELFSPPSTTTLQALLLLQRFEWHRASHVAAWFLSGLAVRLAHGLQLNLEIAQTAPSQGQSQSQSRSGMPERIPVTVREARRRLIWSCFVMESLIENGRRPLASLDAGAIEVRLPCNEQAFQLGLETDMPTLRSSLAAQEKPSPSPAAPTPTPAPAASVVESRLGISTFLVQLAAMRRAILDYTMPYHPRNKQHVVEAMAATTTTTSPPPVAASPTSPSSSSAPPHGVPWTSGSLFFAYKDQLNRWQERLPPEMRFTAEMLYRRRSSQLVSFVTLHCLYHGCYCDLYRIGSYVRSLHRLSSSSSTSASTSPPADFLADCRRGRVQHALAICRVIQESMRHQPTGHDPVVGISASLALRVLVIERQRDEDALLGVTTPLLDQYLAAAVACGTEIAQRSVPIRDLFYSVCALAKQHGYDVGVVDTGAAEKATAVDDADATSGHRHADRAASPSLRTYGTFGRIQSALACRRDVLAPAASTATDKESDLFQHYGDGARNGDDQPSSPVSPVSPVLPALSTIRSPVLAAPTAALPTESTDEWRLDGPWQTAQPAAQPTVQPPVQPTVQPPPQPYYPYETYSPNEMGVASAWGDGTLNFSMTPTQFDWINQSLGFDFNGSVFGNL</sequence>
<dbReference type="GO" id="GO:0006351">
    <property type="term" value="P:DNA-templated transcription"/>
    <property type="evidence" value="ECO:0007669"/>
    <property type="project" value="InterPro"/>
</dbReference>
<keyword evidence="2" id="KW-0479">Metal-binding</keyword>
<dbReference type="OrthoDB" id="5239863at2759"/>
<feature type="compositionally biased region" description="Pro residues" evidence="6">
    <location>
        <begin position="395"/>
        <end position="406"/>
    </location>
</feature>
<dbReference type="SMART" id="SM00906">
    <property type="entry name" value="Fungal_trans"/>
    <property type="match status" value="1"/>
</dbReference>
<feature type="compositionally biased region" description="Low complexity" evidence="6">
    <location>
        <begin position="465"/>
        <end position="477"/>
    </location>
</feature>
<proteinExistence type="predicted"/>
<evidence type="ECO:0000256" key="3">
    <source>
        <dbReference type="ARBA" id="ARBA00023015"/>
    </source>
</evidence>
<dbReference type="KEGG" id="ssck:SPSK_01457"/>
<evidence type="ECO:0000256" key="4">
    <source>
        <dbReference type="ARBA" id="ARBA00023163"/>
    </source>
</evidence>
<dbReference type="InterPro" id="IPR036864">
    <property type="entry name" value="Zn2-C6_fun-type_DNA-bd_sf"/>
</dbReference>
<comment type="subcellular location">
    <subcellularLocation>
        <location evidence="1">Nucleus</location>
    </subcellularLocation>
</comment>
<organism evidence="8 9">
    <name type="scientific">Sporothrix schenckii 1099-18</name>
    <dbReference type="NCBI Taxonomy" id="1397361"/>
    <lineage>
        <taxon>Eukaryota</taxon>
        <taxon>Fungi</taxon>
        <taxon>Dikarya</taxon>
        <taxon>Ascomycota</taxon>
        <taxon>Pezizomycotina</taxon>
        <taxon>Sordariomycetes</taxon>
        <taxon>Sordariomycetidae</taxon>
        <taxon>Ophiostomatales</taxon>
        <taxon>Ophiostomataceae</taxon>
        <taxon>Sporothrix</taxon>
    </lineage>
</organism>
<dbReference type="InterPro" id="IPR001138">
    <property type="entry name" value="Zn2Cys6_DnaBD"/>
</dbReference>
<dbReference type="Pfam" id="PF04082">
    <property type="entry name" value="Fungal_trans"/>
    <property type="match status" value="1"/>
</dbReference>
<evidence type="ECO:0000256" key="1">
    <source>
        <dbReference type="ARBA" id="ARBA00004123"/>
    </source>
</evidence>
<evidence type="ECO:0000313" key="8">
    <source>
        <dbReference type="EMBL" id="KJR87271.1"/>
    </source>
</evidence>
<dbReference type="PANTHER" id="PTHR47338:SF7">
    <property type="entry name" value="ZN(II)2CYS6 TRANSCRIPTION FACTOR (EUROFUNG)"/>
    <property type="match status" value="1"/>
</dbReference>
<keyword evidence="5" id="KW-0539">Nucleus</keyword>
<name>A0A0F2MGH7_SPOSC</name>